<accession>A0A815IN79</accession>
<keyword evidence="1" id="KW-1133">Transmembrane helix</keyword>
<name>A0A815IN79_ADIRI</name>
<evidence type="ECO:0000313" key="3">
    <source>
        <dbReference type="Proteomes" id="UP000663852"/>
    </source>
</evidence>
<reference evidence="2" key="1">
    <citation type="submission" date="2021-02" db="EMBL/GenBank/DDBJ databases">
        <authorList>
            <person name="Nowell W R."/>
        </authorList>
    </citation>
    <scope>NUCLEOTIDE SEQUENCE</scope>
</reference>
<dbReference type="OrthoDB" id="10029846at2759"/>
<sequence length="91" mass="9938">MIKPHLSLETLANVPLVSSINSALNRTRQKRTPVLPICCSFDIPDLYQFTSAGEKVVSDFELGLILAVAAELSIKVVIFITISVLIDVLKV</sequence>
<comment type="caution">
    <text evidence="2">The sequence shown here is derived from an EMBL/GenBank/DDBJ whole genome shotgun (WGS) entry which is preliminary data.</text>
</comment>
<keyword evidence="1" id="KW-0812">Transmembrane</keyword>
<proteinExistence type="predicted"/>
<dbReference type="AlphaFoldDB" id="A0A815IN79"/>
<keyword evidence="1" id="KW-0472">Membrane</keyword>
<gene>
    <name evidence="2" type="ORF">EDS130_LOCUS34351</name>
</gene>
<dbReference type="Proteomes" id="UP000663852">
    <property type="component" value="Unassembled WGS sequence"/>
</dbReference>
<feature type="transmembrane region" description="Helical" evidence="1">
    <location>
        <begin position="64"/>
        <end position="89"/>
    </location>
</feature>
<evidence type="ECO:0000256" key="1">
    <source>
        <dbReference type="SAM" id="Phobius"/>
    </source>
</evidence>
<protein>
    <submittedName>
        <fullName evidence="2">Uncharacterized protein</fullName>
    </submittedName>
</protein>
<evidence type="ECO:0000313" key="2">
    <source>
        <dbReference type="EMBL" id="CAF1370601.1"/>
    </source>
</evidence>
<organism evidence="2 3">
    <name type="scientific">Adineta ricciae</name>
    <name type="common">Rotifer</name>
    <dbReference type="NCBI Taxonomy" id="249248"/>
    <lineage>
        <taxon>Eukaryota</taxon>
        <taxon>Metazoa</taxon>
        <taxon>Spiralia</taxon>
        <taxon>Gnathifera</taxon>
        <taxon>Rotifera</taxon>
        <taxon>Eurotatoria</taxon>
        <taxon>Bdelloidea</taxon>
        <taxon>Adinetida</taxon>
        <taxon>Adinetidae</taxon>
        <taxon>Adineta</taxon>
    </lineage>
</organism>
<dbReference type="EMBL" id="CAJNOJ010000286">
    <property type="protein sequence ID" value="CAF1370601.1"/>
    <property type="molecule type" value="Genomic_DNA"/>
</dbReference>